<dbReference type="RefSeq" id="WP_125562374.1">
    <property type="nucleotide sequence ID" value="NZ_RBVX01000063.1"/>
</dbReference>
<dbReference type="InterPro" id="IPR016120">
    <property type="entry name" value="Sig_transdc_His_kin_SpoOB"/>
</dbReference>
<dbReference type="InterPro" id="IPR037100">
    <property type="entry name" value="Spo0B_C_sf"/>
</dbReference>
<protein>
    <recommendedName>
        <fullName evidence="4">Sporulation initiation phosphotransferase B C-terminal domain-containing protein</fullName>
    </recommendedName>
</protein>
<gene>
    <name evidence="5" type="ORF">D7Z54_30790</name>
</gene>
<feature type="domain" description="Sporulation initiation phosphotransferase B C-terminal" evidence="4">
    <location>
        <begin position="58"/>
        <end position="171"/>
    </location>
</feature>
<organism evidence="5 6">
    <name type="scientific">Salibacterium salarium</name>
    <dbReference type="NCBI Taxonomy" id="284579"/>
    <lineage>
        <taxon>Bacteria</taxon>
        <taxon>Bacillati</taxon>
        <taxon>Bacillota</taxon>
        <taxon>Bacilli</taxon>
        <taxon>Bacillales</taxon>
        <taxon>Bacillaceae</taxon>
    </lineage>
</organism>
<reference evidence="5 6" key="1">
    <citation type="submission" date="2018-10" db="EMBL/GenBank/DDBJ databases">
        <title>Draft genome sequence of Bacillus salarius IM0101, isolated from a hypersaline soil in Inner Mongolia, China.</title>
        <authorList>
            <person name="Yamprayoonswat W."/>
            <person name="Boonvisut S."/>
            <person name="Jumpathong W."/>
            <person name="Sittihan S."/>
            <person name="Ruangsuj P."/>
            <person name="Wanthongcharoen S."/>
            <person name="Thongpramul N."/>
            <person name="Pimmason S."/>
            <person name="Yu B."/>
            <person name="Yasawong M."/>
        </authorList>
    </citation>
    <scope>NUCLEOTIDE SEQUENCE [LARGE SCALE GENOMIC DNA]</scope>
    <source>
        <strain evidence="5 6">IM0101</strain>
    </source>
</reference>
<sequence length="177" mass="20726">MDEKKQLDVLRHSRHDWMNIIQIIKGNIALGHFDRVDEVLDETIRKAEHDSRLSRLKIPSTAMFLLTFNWYSHWFHLDIEVAAENADCAAYEECWYEIISSFTEVLDEAVKPGAENHLLITVHALDYPYLEFDFQGELNQEENVENWLALFSHTGTCCLKNIVWNENELLFVALNTK</sequence>
<evidence type="ECO:0000313" key="6">
    <source>
        <dbReference type="Proteomes" id="UP000275076"/>
    </source>
</evidence>
<dbReference type="AlphaFoldDB" id="A0A3R9QN19"/>
<keyword evidence="2" id="KW-0808">Transferase</keyword>
<dbReference type="Gene3D" id="1.10.287.130">
    <property type="match status" value="1"/>
</dbReference>
<keyword evidence="1" id="KW-0597">Phosphoprotein</keyword>
<dbReference type="InterPro" id="IPR039506">
    <property type="entry name" value="SPOB_a"/>
</dbReference>
<dbReference type="OrthoDB" id="2375606at2"/>
<evidence type="ECO:0000259" key="4">
    <source>
        <dbReference type="SMART" id="SM01317"/>
    </source>
</evidence>
<keyword evidence="3" id="KW-0418">Kinase</keyword>
<dbReference type="Proteomes" id="UP000275076">
    <property type="component" value="Unassembled WGS sequence"/>
</dbReference>
<name>A0A3R9QN19_9BACI</name>
<evidence type="ECO:0000256" key="3">
    <source>
        <dbReference type="ARBA" id="ARBA00022777"/>
    </source>
</evidence>
<dbReference type="InterPro" id="IPR016122">
    <property type="entry name" value="SpoOB_C"/>
</dbReference>
<comment type="caution">
    <text evidence="5">The sequence shown here is derived from an EMBL/GenBank/DDBJ whole genome shotgun (WGS) entry which is preliminary data.</text>
</comment>
<evidence type="ECO:0000313" key="5">
    <source>
        <dbReference type="EMBL" id="RSL29505.1"/>
    </source>
</evidence>
<dbReference type="Pfam" id="PF14682">
    <property type="entry name" value="SPOB_ab"/>
    <property type="match status" value="1"/>
</dbReference>
<keyword evidence="6" id="KW-1185">Reference proteome</keyword>
<dbReference type="Gene3D" id="3.30.565.30">
    <property type="entry name" value="Sporulation initiation phosphotransferase B (SpoOB), C-terminal domain"/>
    <property type="match status" value="1"/>
</dbReference>
<evidence type="ECO:0000256" key="1">
    <source>
        <dbReference type="ARBA" id="ARBA00022553"/>
    </source>
</evidence>
<evidence type="ECO:0000256" key="2">
    <source>
        <dbReference type="ARBA" id="ARBA00022679"/>
    </source>
</evidence>
<dbReference type="Pfam" id="PF14689">
    <property type="entry name" value="SPOB_a"/>
    <property type="match status" value="1"/>
</dbReference>
<dbReference type="EMBL" id="RBVX01000063">
    <property type="protein sequence ID" value="RSL29505.1"/>
    <property type="molecule type" value="Genomic_DNA"/>
</dbReference>
<dbReference type="GO" id="GO:0000155">
    <property type="term" value="F:phosphorelay sensor kinase activity"/>
    <property type="evidence" value="ECO:0007669"/>
    <property type="project" value="InterPro"/>
</dbReference>
<accession>A0A3R9QN19</accession>
<dbReference type="SMART" id="SM01317">
    <property type="entry name" value="SPOB_ab"/>
    <property type="match status" value="1"/>
</dbReference>
<dbReference type="SUPFAM" id="SSF55890">
    <property type="entry name" value="Sporulation response regulatory protein Spo0B"/>
    <property type="match status" value="1"/>
</dbReference>
<proteinExistence type="predicted"/>